<dbReference type="Pfam" id="PF00392">
    <property type="entry name" value="GntR"/>
    <property type="match status" value="1"/>
</dbReference>
<evidence type="ECO:0000256" key="2">
    <source>
        <dbReference type="ARBA" id="ARBA00023125"/>
    </source>
</evidence>
<dbReference type="InterPro" id="IPR036388">
    <property type="entry name" value="WH-like_DNA-bd_sf"/>
</dbReference>
<name>A0A7G6YB54_9MICO</name>
<dbReference type="Gene3D" id="1.20.120.530">
    <property type="entry name" value="GntR ligand-binding domain-like"/>
    <property type="match status" value="1"/>
</dbReference>
<sequence>MTGDAPGTLKHTAVPALTGPAVAGITRLSAVDTVRARIALAVELRLLAPGEQLPSDADVAAALDVSEITARRAIKSLAEEGLLRRVRGRSGGTFVAEASPAVAGTGSAVETYRADAEQVHRLIDQRLLAETSLSHLAAVSATDEDLAELDAAVAAASAAQDWTDYHAADERFHLAVARAAGRPALAVLYEETLRRLYAYFIPYPIAYLHEVNAEHAALAAAIRGHDPEAAVALAERHVAVLHETMFVGLEQD</sequence>
<dbReference type="Proteomes" id="UP000515511">
    <property type="component" value="Chromosome"/>
</dbReference>
<dbReference type="InterPro" id="IPR036390">
    <property type="entry name" value="WH_DNA-bd_sf"/>
</dbReference>
<organism evidence="5 6">
    <name type="scientific">Leifsonia shinshuensis</name>
    <dbReference type="NCBI Taxonomy" id="150026"/>
    <lineage>
        <taxon>Bacteria</taxon>
        <taxon>Bacillati</taxon>
        <taxon>Actinomycetota</taxon>
        <taxon>Actinomycetes</taxon>
        <taxon>Micrococcales</taxon>
        <taxon>Microbacteriaceae</taxon>
        <taxon>Leifsonia</taxon>
    </lineage>
</organism>
<accession>A0A7G6YB54</accession>
<keyword evidence="2" id="KW-0238">DNA-binding</keyword>
<dbReference type="PRINTS" id="PR00035">
    <property type="entry name" value="HTHGNTR"/>
</dbReference>
<dbReference type="InterPro" id="IPR008920">
    <property type="entry name" value="TF_FadR/GntR_C"/>
</dbReference>
<dbReference type="SUPFAM" id="SSF46785">
    <property type="entry name" value="Winged helix' DNA-binding domain"/>
    <property type="match status" value="1"/>
</dbReference>
<evidence type="ECO:0000256" key="1">
    <source>
        <dbReference type="ARBA" id="ARBA00023015"/>
    </source>
</evidence>
<dbReference type="Pfam" id="PF07729">
    <property type="entry name" value="FCD"/>
    <property type="match status" value="1"/>
</dbReference>
<dbReference type="RefSeq" id="WP_185275184.1">
    <property type="nucleotide sequence ID" value="NZ_CP043641.1"/>
</dbReference>
<reference evidence="6" key="1">
    <citation type="submission" date="2019-09" db="EMBL/GenBank/DDBJ databases">
        <title>Antimicrobial potential of Antarctic Bacteria.</title>
        <authorList>
            <person name="Benaud N."/>
            <person name="Edwards R.J."/>
            <person name="Ferrari B.C."/>
        </authorList>
    </citation>
    <scope>NUCLEOTIDE SEQUENCE [LARGE SCALE GENOMIC DNA]</scope>
    <source>
        <strain evidence="6">INR9</strain>
    </source>
</reference>
<keyword evidence="1" id="KW-0805">Transcription regulation</keyword>
<dbReference type="InterPro" id="IPR011711">
    <property type="entry name" value="GntR_C"/>
</dbReference>
<evidence type="ECO:0000313" key="6">
    <source>
        <dbReference type="Proteomes" id="UP000515511"/>
    </source>
</evidence>
<gene>
    <name evidence="5" type="ORF">F1C12_11680</name>
</gene>
<dbReference type="AlphaFoldDB" id="A0A7G6YB54"/>
<dbReference type="KEGG" id="lse:F1C12_11680"/>
<dbReference type="GO" id="GO:0003677">
    <property type="term" value="F:DNA binding"/>
    <property type="evidence" value="ECO:0007669"/>
    <property type="project" value="UniProtKB-KW"/>
</dbReference>
<evidence type="ECO:0000313" key="5">
    <source>
        <dbReference type="EMBL" id="QNE35719.1"/>
    </source>
</evidence>
<dbReference type="PANTHER" id="PTHR43537">
    <property type="entry name" value="TRANSCRIPTIONAL REGULATOR, GNTR FAMILY"/>
    <property type="match status" value="1"/>
</dbReference>
<dbReference type="SUPFAM" id="SSF48008">
    <property type="entry name" value="GntR ligand-binding domain-like"/>
    <property type="match status" value="1"/>
</dbReference>
<dbReference type="SMART" id="SM00895">
    <property type="entry name" value="FCD"/>
    <property type="match status" value="1"/>
</dbReference>
<evidence type="ECO:0000259" key="4">
    <source>
        <dbReference type="PROSITE" id="PS50949"/>
    </source>
</evidence>
<evidence type="ECO:0000256" key="3">
    <source>
        <dbReference type="ARBA" id="ARBA00023163"/>
    </source>
</evidence>
<keyword evidence="3" id="KW-0804">Transcription</keyword>
<feature type="domain" description="HTH gntR-type" evidence="4">
    <location>
        <begin position="28"/>
        <end position="98"/>
    </location>
</feature>
<protein>
    <submittedName>
        <fullName evidence="5">FadR family transcriptional regulator</fullName>
    </submittedName>
</protein>
<dbReference type="EMBL" id="CP043641">
    <property type="protein sequence ID" value="QNE35719.1"/>
    <property type="molecule type" value="Genomic_DNA"/>
</dbReference>
<proteinExistence type="predicted"/>
<dbReference type="PROSITE" id="PS50949">
    <property type="entry name" value="HTH_GNTR"/>
    <property type="match status" value="1"/>
</dbReference>
<dbReference type="InterPro" id="IPR000524">
    <property type="entry name" value="Tscrpt_reg_HTH_GntR"/>
</dbReference>
<dbReference type="SMART" id="SM00345">
    <property type="entry name" value="HTH_GNTR"/>
    <property type="match status" value="1"/>
</dbReference>
<dbReference type="CDD" id="cd07377">
    <property type="entry name" value="WHTH_GntR"/>
    <property type="match status" value="1"/>
</dbReference>
<dbReference type="GO" id="GO:0003700">
    <property type="term" value="F:DNA-binding transcription factor activity"/>
    <property type="evidence" value="ECO:0007669"/>
    <property type="project" value="InterPro"/>
</dbReference>
<dbReference type="PANTHER" id="PTHR43537:SF24">
    <property type="entry name" value="GLUCONATE OPERON TRANSCRIPTIONAL REPRESSOR"/>
    <property type="match status" value="1"/>
</dbReference>
<dbReference type="Gene3D" id="1.10.10.10">
    <property type="entry name" value="Winged helix-like DNA-binding domain superfamily/Winged helix DNA-binding domain"/>
    <property type="match status" value="1"/>
</dbReference>